<dbReference type="AlphaFoldDB" id="A0AAD7CFH0"/>
<dbReference type="EMBL" id="JARKIF010000002">
    <property type="protein sequence ID" value="KAJ7647202.1"/>
    <property type="molecule type" value="Genomic_DNA"/>
</dbReference>
<gene>
    <name evidence="2" type="ORF">FB45DRAFT_1019467</name>
</gene>
<keyword evidence="3" id="KW-1185">Reference proteome</keyword>
<evidence type="ECO:0000313" key="3">
    <source>
        <dbReference type="Proteomes" id="UP001221142"/>
    </source>
</evidence>
<name>A0AAD7CFH0_9AGAR</name>
<dbReference type="Proteomes" id="UP001221142">
    <property type="component" value="Unassembled WGS sequence"/>
</dbReference>
<dbReference type="Pfam" id="PF11754">
    <property type="entry name" value="Velvet"/>
    <property type="match status" value="1"/>
</dbReference>
<dbReference type="PROSITE" id="PS51821">
    <property type="entry name" value="VELVET"/>
    <property type="match status" value="1"/>
</dbReference>
<proteinExistence type="predicted"/>
<evidence type="ECO:0000259" key="1">
    <source>
        <dbReference type="PROSITE" id="PS51821"/>
    </source>
</evidence>
<comment type="caution">
    <text evidence="2">The sequence shown here is derived from an EMBL/GenBank/DDBJ whole genome shotgun (WGS) entry which is preliminary data.</text>
</comment>
<organism evidence="2 3">
    <name type="scientific">Roridomyces roridus</name>
    <dbReference type="NCBI Taxonomy" id="1738132"/>
    <lineage>
        <taxon>Eukaryota</taxon>
        <taxon>Fungi</taxon>
        <taxon>Dikarya</taxon>
        <taxon>Basidiomycota</taxon>
        <taxon>Agaricomycotina</taxon>
        <taxon>Agaricomycetes</taxon>
        <taxon>Agaricomycetidae</taxon>
        <taxon>Agaricales</taxon>
        <taxon>Marasmiineae</taxon>
        <taxon>Mycenaceae</taxon>
        <taxon>Roridomyces</taxon>
    </lineage>
</organism>
<dbReference type="InterPro" id="IPR038491">
    <property type="entry name" value="Velvet_dom_sf"/>
</dbReference>
<accession>A0AAD7CFH0</accession>
<protein>
    <recommendedName>
        <fullName evidence="1">Velvet domain-containing protein</fullName>
    </recommendedName>
</protein>
<dbReference type="InterPro" id="IPR037525">
    <property type="entry name" value="Velvet_dom"/>
</dbReference>
<feature type="domain" description="Velvet" evidence="1">
    <location>
        <begin position="1"/>
        <end position="213"/>
    </location>
</feature>
<reference evidence="2" key="1">
    <citation type="submission" date="2023-03" db="EMBL/GenBank/DDBJ databases">
        <title>Massive genome expansion in bonnet fungi (Mycena s.s.) driven by repeated elements and novel gene families across ecological guilds.</title>
        <authorList>
            <consortium name="Lawrence Berkeley National Laboratory"/>
            <person name="Harder C.B."/>
            <person name="Miyauchi S."/>
            <person name="Viragh M."/>
            <person name="Kuo A."/>
            <person name="Thoen E."/>
            <person name="Andreopoulos B."/>
            <person name="Lu D."/>
            <person name="Skrede I."/>
            <person name="Drula E."/>
            <person name="Henrissat B."/>
            <person name="Morin E."/>
            <person name="Kohler A."/>
            <person name="Barry K."/>
            <person name="LaButti K."/>
            <person name="Morin E."/>
            <person name="Salamov A."/>
            <person name="Lipzen A."/>
            <person name="Mereny Z."/>
            <person name="Hegedus B."/>
            <person name="Baldrian P."/>
            <person name="Stursova M."/>
            <person name="Weitz H."/>
            <person name="Taylor A."/>
            <person name="Grigoriev I.V."/>
            <person name="Nagy L.G."/>
            <person name="Martin F."/>
            <person name="Kauserud H."/>
        </authorList>
    </citation>
    <scope>NUCLEOTIDE SEQUENCE</scope>
    <source>
        <strain evidence="2">9284</strain>
    </source>
</reference>
<sequence>MTHIVEIQSPIHGRKSHKRGQGALRPLDPPPLVELNCLDEQLHNRFLFYCSSEKTVYCTAELFRVPSPTPCASPTGEWTYYTPLGVDLDTGLPTYQLSTGSGPIPRDNVGQFGNHILHAGASESHLLRGNQTAQAHVNPQTGRITFAFPGLGVLQNGHYLLGYRVSVGTESNAPIVATCLGGVFSVERADNFQGMQAKTALTQALKPVNVLRR</sequence>
<evidence type="ECO:0000313" key="2">
    <source>
        <dbReference type="EMBL" id="KAJ7647202.1"/>
    </source>
</evidence>
<dbReference type="Gene3D" id="2.60.40.3960">
    <property type="entry name" value="Velvet domain"/>
    <property type="match status" value="1"/>
</dbReference>